<feature type="region of interest" description="Disordered" evidence="1">
    <location>
        <begin position="151"/>
        <end position="228"/>
    </location>
</feature>
<feature type="compositionally biased region" description="Polar residues" evidence="1">
    <location>
        <begin position="544"/>
        <end position="560"/>
    </location>
</feature>
<feature type="compositionally biased region" description="Polar residues" evidence="1">
    <location>
        <begin position="81"/>
        <end position="91"/>
    </location>
</feature>
<proteinExistence type="predicted"/>
<feature type="region of interest" description="Disordered" evidence="1">
    <location>
        <begin position="480"/>
        <end position="694"/>
    </location>
</feature>
<comment type="caution">
    <text evidence="2">The sequence shown here is derived from an EMBL/GenBank/DDBJ whole genome shotgun (WGS) entry which is preliminary data.</text>
</comment>
<feature type="compositionally biased region" description="Polar residues" evidence="1">
    <location>
        <begin position="639"/>
        <end position="655"/>
    </location>
</feature>
<feature type="compositionally biased region" description="Gly residues" evidence="1">
    <location>
        <begin position="656"/>
        <end position="665"/>
    </location>
</feature>
<dbReference type="PANTHER" id="PTHR42106">
    <property type="entry name" value="CHROMOSOME 10, WHOLE GENOME SHOTGUN SEQUENCE"/>
    <property type="match status" value="1"/>
</dbReference>
<sequence length="694" mass="73356">MVETQFGLGTEHVSTTDFERINVADESSTASRNWSFRSPVRMMRSLSDSEGTPKLSPSPHIRTATVRQSKDDNSIPDGSCEPSTPNHTSSNRDLALQLPERDAGIHGSHPYAQGKHGPLSPKLEHQYPSPTNILPRRSRGLDFSRAATSLHHSTLADQGSPSSSPTVASRAVNIPGRRSGDYGNTEQSSNSLWSMMGGPERSTITGSLGSTLPICSSSSSSSDDDDLMDEDMDEAFLTTPHVSKVDTPMAISSAPWIPGVPHDISSLPSFQQRQRPRRQPRHKARGASGAGFNPSMGQSILSRSPPNPTVTKEPASVHARRESISWAANQLHISGSESDENLRSQNETVDSPSRPSVIKRAVTRRGNLLPKTKGFARIRAALAEETAPIEAEVRREAEVVRQVRDSDLSLEPRTSSKISPRTTAPSSPSLPAEEFSEGPDVLDDISEDAMVMDTGLPGAAGLGLSGSFKQRALKNSKGKIFWDSFPDSTGRNRDPSRASTPPPLLGMPRGSVCSLNLEDISMDSPSTSSNGTGGNSSALPPPATSSNSGHHTPQPGTGQASGEIMAAAGAGTGPPSAAEITKRINGKRRRDDDFDPMSFKRRAVSPGISVHNSPIMQSPLQRDMASWGSRPGSVGGDTTARQGSGSNAPSETGSQTGAGGAGGNAPGRAPGNKGRIGFQGMIDTNDGITRLSIE</sequence>
<evidence type="ECO:0000256" key="1">
    <source>
        <dbReference type="SAM" id="MobiDB-lite"/>
    </source>
</evidence>
<keyword evidence="3" id="KW-1185">Reference proteome</keyword>
<reference evidence="2 3" key="1">
    <citation type="journal article" date="2024" name="Commun. Biol.">
        <title>Comparative genomic analysis of thermophilic fungi reveals convergent evolutionary adaptations and gene losses.</title>
        <authorList>
            <person name="Steindorff A.S."/>
            <person name="Aguilar-Pontes M.V."/>
            <person name="Robinson A.J."/>
            <person name="Andreopoulos B."/>
            <person name="LaButti K."/>
            <person name="Kuo A."/>
            <person name="Mondo S."/>
            <person name="Riley R."/>
            <person name="Otillar R."/>
            <person name="Haridas S."/>
            <person name="Lipzen A."/>
            <person name="Grimwood J."/>
            <person name="Schmutz J."/>
            <person name="Clum A."/>
            <person name="Reid I.D."/>
            <person name="Moisan M.C."/>
            <person name="Butler G."/>
            <person name="Nguyen T.T.M."/>
            <person name="Dewar K."/>
            <person name="Conant G."/>
            <person name="Drula E."/>
            <person name="Henrissat B."/>
            <person name="Hansel C."/>
            <person name="Singer S."/>
            <person name="Hutchinson M.I."/>
            <person name="de Vries R.P."/>
            <person name="Natvig D.O."/>
            <person name="Powell A.J."/>
            <person name="Tsang A."/>
            <person name="Grigoriev I.V."/>
        </authorList>
    </citation>
    <scope>NUCLEOTIDE SEQUENCE [LARGE SCALE GENOMIC DNA]</scope>
    <source>
        <strain evidence="2 3">ATCC 24622</strain>
    </source>
</reference>
<feature type="region of interest" description="Disordered" evidence="1">
    <location>
        <begin position="262"/>
        <end position="320"/>
    </location>
</feature>
<gene>
    <name evidence="2" type="ORF">VTK73DRAFT_5381</name>
</gene>
<feature type="compositionally biased region" description="Polar residues" evidence="1">
    <location>
        <begin position="412"/>
        <end position="429"/>
    </location>
</feature>
<dbReference type="Proteomes" id="UP001586593">
    <property type="component" value="Unassembled WGS sequence"/>
</dbReference>
<organism evidence="2 3">
    <name type="scientific">Phialemonium thermophilum</name>
    <dbReference type="NCBI Taxonomy" id="223376"/>
    <lineage>
        <taxon>Eukaryota</taxon>
        <taxon>Fungi</taxon>
        <taxon>Dikarya</taxon>
        <taxon>Ascomycota</taxon>
        <taxon>Pezizomycotina</taxon>
        <taxon>Sordariomycetes</taxon>
        <taxon>Sordariomycetidae</taxon>
        <taxon>Cephalothecales</taxon>
        <taxon>Cephalothecaceae</taxon>
        <taxon>Phialemonium</taxon>
    </lineage>
</organism>
<feature type="region of interest" description="Disordered" evidence="1">
    <location>
        <begin position="405"/>
        <end position="440"/>
    </location>
</feature>
<feature type="region of interest" description="Disordered" evidence="1">
    <location>
        <begin position="103"/>
        <end position="137"/>
    </location>
</feature>
<protein>
    <submittedName>
        <fullName evidence="2">Uncharacterized protein</fullName>
    </submittedName>
</protein>
<feature type="compositionally biased region" description="Polar residues" evidence="1">
    <location>
        <begin position="151"/>
        <end position="167"/>
    </location>
</feature>
<evidence type="ECO:0000313" key="3">
    <source>
        <dbReference type="Proteomes" id="UP001586593"/>
    </source>
</evidence>
<feature type="compositionally biased region" description="Polar residues" evidence="1">
    <location>
        <begin position="295"/>
        <end position="304"/>
    </location>
</feature>
<feature type="compositionally biased region" description="Basic residues" evidence="1">
    <location>
        <begin position="274"/>
        <end position="285"/>
    </location>
</feature>
<name>A0ABR3XX51_9PEZI</name>
<evidence type="ECO:0000313" key="2">
    <source>
        <dbReference type="EMBL" id="KAL1880576.1"/>
    </source>
</evidence>
<dbReference type="PANTHER" id="PTHR42106:SF1">
    <property type="match status" value="1"/>
</dbReference>
<feature type="compositionally biased region" description="Low complexity" evidence="1">
    <location>
        <begin position="566"/>
        <end position="578"/>
    </location>
</feature>
<dbReference type="EMBL" id="JAZHXJ010000030">
    <property type="protein sequence ID" value="KAL1880576.1"/>
    <property type="molecule type" value="Genomic_DNA"/>
</dbReference>
<accession>A0ABR3XX51</accession>
<feature type="compositionally biased region" description="Polar residues" evidence="1">
    <location>
        <begin position="610"/>
        <end position="620"/>
    </location>
</feature>
<feature type="compositionally biased region" description="Polar residues" evidence="1">
    <location>
        <begin position="343"/>
        <end position="354"/>
    </location>
</feature>
<feature type="region of interest" description="Disordered" evidence="1">
    <location>
        <begin position="335"/>
        <end position="357"/>
    </location>
</feature>
<feature type="region of interest" description="Disordered" evidence="1">
    <location>
        <begin position="45"/>
        <end position="91"/>
    </location>
</feature>
<feature type="compositionally biased region" description="Polar residues" evidence="1">
    <location>
        <begin position="202"/>
        <end position="215"/>
    </location>
</feature>
<feature type="compositionally biased region" description="Polar residues" evidence="1">
    <location>
        <begin position="182"/>
        <end position="193"/>
    </location>
</feature>